<dbReference type="EMBL" id="JXJN01005504">
    <property type="status" value="NOT_ANNOTATED_CDS"/>
    <property type="molecule type" value="Genomic_DNA"/>
</dbReference>
<evidence type="ECO:0000313" key="3">
    <source>
        <dbReference type="Proteomes" id="UP000092460"/>
    </source>
</evidence>
<accession>A0A1B0AY19</accession>
<dbReference type="Proteomes" id="UP000092460">
    <property type="component" value="Unassembled WGS sequence"/>
</dbReference>
<reference evidence="2" key="2">
    <citation type="submission" date="2020-05" db="UniProtKB">
        <authorList>
            <consortium name="EnsemblMetazoa"/>
        </authorList>
    </citation>
    <scope>IDENTIFICATION</scope>
    <source>
        <strain evidence="2">IAEA</strain>
    </source>
</reference>
<feature type="signal peptide" evidence="1">
    <location>
        <begin position="1"/>
        <end position="20"/>
    </location>
</feature>
<proteinExistence type="predicted"/>
<keyword evidence="1" id="KW-0732">Signal</keyword>
<reference evidence="3" key="1">
    <citation type="submission" date="2015-01" db="EMBL/GenBank/DDBJ databases">
        <authorList>
            <person name="Aksoy S."/>
            <person name="Warren W."/>
            <person name="Wilson R.K."/>
        </authorList>
    </citation>
    <scope>NUCLEOTIDE SEQUENCE [LARGE SCALE GENOMIC DNA]</scope>
    <source>
        <strain evidence="3">IAEA</strain>
    </source>
</reference>
<dbReference type="AlphaFoldDB" id="A0A1B0AY19"/>
<evidence type="ECO:0000313" key="2">
    <source>
        <dbReference type="EnsemblMetazoa" id="GPPI012543-PA"/>
    </source>
</evidence>
<dbReference type="EnsemblMetazoa" id="GPPI012543-RA">
    <property type="protein sequence ID" value="GPPI012543-PA"/>
    <property type="gene ID" value="GPPI012543"/>
</dbReference>
<name>A0A1B0AY19_9MUSC</name>
<sequence>MIIKIVQVALVVTMCRLIHTCYDQHNVLAYDAFSQVLSIGCQRLQHARTIRQARCIHNWNSVSLSCLFSCDNRDYIQFSDCTYVPIYDANLLPYCLDLRCRKAIRKTRCRGFDASTLNPINLEDKSERTMTKIDENNHETDETYET</sequence>
<organism evidence="2 3">
    <name type="scientific">Glossina palpalis gambiensis</name>
    <dbReference type="NCBI Taxonomy" id="67801"/>
    <lineage>
        <taxon>Eukaryota</taxon>
        <taxon>Metazoa</taxon>
        <taxon>Ecdysozoa</taxon>
        <taxon>Arthropoda</taxon>
        <taxon>Hexapoda</taxon>
        <taxon>Insecta</taxon>
        <taxon>Pterygota</taxon>
        <taxon>Neoptera</taxon>
        <taxon>Endopterygota</taxon>
        <taxon>Diptera</taxon>
        <taxon>Brachycera</taxon>
        <taxon>Muscomorpha</taxon>
        <taxon>Hippoboscoidea</taxon>
        <taxon>Glossinidae</taxon>
        <taxon>Glossina</taxon>
    </lineage>
</organism>
<evidence type="ECO:0000256" key="1">
    <source>
        <dbReference type="SAM" id="SignalP"/>
    </source>
</evidence>
<dbReference type="VEuPathDB" id="VectorBase:GPPI012543"/>
<protein>
    <submittedName>
        <fullName evidence="2">Uncharacterized protein</fullName>
    </submittedName>
</protein>
<feature type="chain" id="PRO_5008404237" evidence="1">
    <location>
        <begin position="21"/>
        <end position="146"/>
    </location>
</feature>
<keyword evidence="3" id="KW-1185">Reference proteome</keyword>